<dbReference type="InterPro" id="IPR014047">
    <property type="entry name" value="Chr_Tranpt_l_chain"/>
</dbReference>
<keyword evidence="4 7" id="KW-0812">Transmembrane</keyword>
<dbReference type="PANTHER" id="PTHR33567:SF3">
    <property type="entry name" value="CHROMATE ION TRANSPORTER (EUROFUNG)"/>
    <property type="match status" value="1"/>
</dbReference>
<keyword evidence="3" id="KW-1003">Cell membrane</keyword>
<feature type="transmembrane region" description="Helical" evidence="7">
    <location>
        <begin position="76"/>
        <end position="97"/>
    </location>
</feature>
<dbReference type="Proteomes" id="UP000199041">
    <property type="component" value="Unassembled WGS sequence"/>
</dbReference>
<dbReference type="AlphaFoldDB" id="A0A1H3VKT1"/>
<proteinExistence type="inferred from homology"/>
<sequence>MKLIRHLSFLKAVLWYTLTAFGGAQGHFAMMLKTFVQERKDITEEELLEYNAFCQMLPGASSSQTITLIGYKRGGLILAILALITWILPASIIMGSLSFLLDYLDKSAINTRELFKYIKPMAVGFIAFSAVKLFKFSITNTITKVILLIGTILTFLLFKTPWIFPAIIVAAGIATNFSHKRIPQRETKHSKVRWGNLLIFFSIFILAGVLSESARKHNWENRGKYNLFENCYRFGSLTFGGGDVLAPLMYEQYVVRPTTKEVQKKNTGALKMDNDAFLTGYGMLKAIPGPTFTISSFVGGMVLKNKGPAAQFWGCVIATVAIFLPSTLLILFFFPVWNNLKKYAIIYRSLEGINAAVVAIILASSLYLMKDISVNVIDGNIEHIINITTIAGTFVLLKYTKIPAPFIVILCLLLGIIF</sequence>
<evidence type="ECO:0000313" key="9">
    <source>
        <dbReference type="Proteomes" id="UP000199041"/>
    </source>
</evidence>
<dbReference type="RefSeq" id="WP_091392210.1">
    <property type="nucleotide sequence ID" value="NZ_FNQY01000001.1"/>
</dbReference>
<dbReference type="GO" id="GO:0015109">
    <property type="term" value="F:chromate transmembrane transporter activity"/>
    <property type="evidence" value="ECO:0007669"/>
    <property type="project" value="InterPro"/>
</dbReference>
<evidence type="ECO:0000256" key="2">
    <source>
        <dbReference type="ARBA" id="ARBA00005262"/>
    </source>
</evidence>
<evidence type="ECO:0000313" key="8">
    <source>
        <dbReference type="EMBL" id="SDZ74722.1"/>
    </source>
</evidence>
<dbReference type="EMBL" id="FNQY01000001">
    <property type="protein sequence ID" value="SDZ74722.1"/>
    <property type="molecule type" value="Genomic_DNA"/>
</dbReference>
<accession>A0A1H3VKT1</accession>
<dbReference type="InterPro" id="IPR003370">
    <property type="entry name" value="Chromate_transpt"/>
</dbReference>
<evidence type="ECO:0000256" key="1">
    <source>
        <dbReference type="ARBA" id="ARBA00004651"/>
    </source>
</evidence>
<keyword evidence="9" id="KW-1185">Reference proteome</keyword>
<evidence type="ECO:0000256" key="4">
    <source>
        <dbReference type="ARBA" id="ARBA00022692"/>
    </source>
</evidence>
<feature type="transmembrane region" description="Helical" evidence="7">
    <location>
        <begin position="146"/>
        <end position="174"/>
    </location>
</feature>
<dbReference type="NCBIfam" id="TIGR00937">
    <property type="entry name" value="2A51"/>
    <property type="match status" value="1"/>
</dbReference>
<evidence type="ECO:0000256" key="7">
    <source>
        <dbReference type="SAM" id="Phobius"/>
    </source>
</evidence>
<reference evidence="8 9" key="1">
    <citation type="submission" date="2016-10" db="EMBL/GenBank/DDBJ databases">
        <authorList>
            <person name="de Groot N.N."/>
        </authorList>
    </citation>
    <scope>NUCLEOTIDE SEQUENCE [LARGE SCALE GENOMIC DNA]</scope>
    <source>
        <strain evidence="8 9">Vu-144</strain>
    </source>
</reference>
<organism evidence="8 9">
    <name type="scientific">Arachidicoccus rhizosphaerae</name>
    <dbReference type="NCBI Taxonomy" id="551991"/>
    <lineage>
        <taxon>Bacteria</taxon>
        <taxon>Pseudomonadati</taxon>
        <taxon>Bacteroidota</taxon>
        <taxon>Chitinophagia</taxon>
        <taxon>Chitinophagales</taxon>
        <taxon>Chitinophagaceae</taxon>
        <taxon>Arachidicoccus</taxon>
    </lineage>
</organism>
<protein>
    <submittedName>
        <fullName evidence="8">Chromate transporter</fullName>
    </submittedName>
</protein>
<evidence type="ECO:0000256" key="3">
    <source>
        <dbReference type="ARBA" id="ARBA00022475"/>
    </source>
</evidence>
<dbReference type="OrthoDB" id="9788907at2"/>
<keyword evidence="6 7" id="KW-0472">Membrane</keyword>
<evidence type="ECO:0000256" key="6">
    <source>
        <dbReference type="ARBA" id="ARBA00023136"/>
    </source>
</evidence>
<comment type="subcellular location">
    <subcellularLocation>
        <location evidence="1">Cell membrane</location>
        <topology evidence="1">Multi-pass membrane protein</topology>
    </subcellularLocation>
</comment>
<evidence type="ECO:0000256" key="5">
    <source>
        <dbReference type="ARBA" id="ARBA00022989"/>
    </source>
</evidence>
<feature type="transmembrane region" description="Helical" evidence="7">
    <location>
        <begin position="12"/>
        <end position="32"/>
    </location>
</feature>
<gene>
    <name evidence="8" type="ORF">SAMN05192529_101186</name>
</gene>
<dbReference type="STRING" id="551991.SAMN05192529_101186"/>
<dbReference type="PANTHER" id="PTHR33567">
    <property type="entry name" value="CHROMATE ION TRANSPORTER (EUROFUNG)"/>
    <property type="match status" value="1"/>
</dbReference>
<keyword evidence="5 7" id="KW-1133">Transmembrane helix</keyword>
<comment type="similarity">
    <text evidence="2">Belongs to the chromate ion transporter (CHR) (TC 2.A.51) family.</text>
</comment>
<name>A0A1H3VKT1_9BACT</name>
<feature type="transmembrane region" description="Helical" evidence="7">
    <location>
        <begin position="310"/>
        <end position="337"/>
    </location>
</feature>
<dbReference type="GO" id="GO:0005886">
    <property type="term" value="C:plasma membrane"/>
    <property type="evidence" value="ECO:0007669"/>
    <property type="project" value="UniProtKB-SubCell"/>
</dbReference>
<dbReference type="Pfam" id="PF02417">
    <property type="entry name" value="Chromate_transp"/>
    <property type="match status" value="2"/>
</dbReference>
<feature type="transmembrane region" description="Helical" evidence="7">
    <location>
        <begin position="349"/>
        <end position="369"/>
    </location>
</feature>
<feature type="transmembrane region" description="Helical" evidence="7">
    <location>
        <begin position="194"/>
        <end position="210"/>
    </location>
</feature>
<dbReference type="PIRSF" id="PIRSF004810">
    <property type="entry name" value="ChrA"/>
    <property type="match status" value="1"/>
</dbReference>
<feature type="transmembrane region" description="Helical" evidence="7">
    <location>
        <begin position="402"/>
        <end position="417"/>
    </location>
</feature>